<dbReference type="OrthoDB" id="2157530at2759"/>
<dbReference type="InterPro" id="IPR010730">
    <property type="entry name" value="HET"/>
</dbReference>
<organism evidence="2 3">
    <name type="scientific">Ascochyta lentis</name>
    <dbReference type="NCBI Taxonomy" id="205686"/>
    <lineage>
        <taxon>Eukaryota</taxon>
        <taxon>Fungi</taxon>
        <taxon>Dikarya</taxon>
        <taxon>Ascomycota</taxon>
        <taxon>Pezizomycotina</taxon>
        <taxon>Dothideomycetes</taxon>
        <taxon>Pleosporomycetidae</taxon>
        <taxon>Pleosporales</taxon>
        <taxon>Pleosporineae</taxon>
        <taxon>Didymellaceae</taxon>
        <taxon>Ascochyta</taxon>
    </lineage>
</organism>
<reference evidence="2" key="1">
    <citation type="submission" date="2018-12" db="EMBL/GenBank/DDBJ databases">
        <authorList>
            <person name="Syme R.A."/>
            <person name="Farfan-Caceres L."/>
            <person name="Lichtenzveig J."/>
        </authorList>
    </citation>
    <scope>NUCLEOTIDE SEQUENCE</scope>
    <source>
        <strain evidence="2">Al4</strain>
    </source>
</reference>
<accession>A0A8H7MCN0</accession>
<name>A0A8H7MCN0_9PLEO</name>
<gene>
    <name evidence="2" type="ORF">EKO04_011503</name>
</gene>
<sequence length="596" mass="67245">MTVKDQAPSSADCYSPLDPNLAQFRTIVLLPGVWSDPIHCQLKVHSLDNAPRYETISYAWGDPQDTRQIIVDGAHLAIPSSLELCLRHLRSSESALTDLWADAICIDQTNLEERSIQVSNMGAVYWRCSDMYIWLGMPVQPTGSRSPFDMVMHWAEGKHFYQYPGFSRSKDSGRWVFHENPEYQQMFEMFTDLTSKPWWGRLWCVQEIALCPAATIVMGTWRVPWATIVGALQTYYRHASSCCADASAVMPAKYTYFSDHLLFLLQQSDPTGLDYVFRAFRHKLCKDPRDKIYGLLGLLWKNRPVNLRPDYLLPVGKVYLQATEAIIAQSAGDLQFLTGLGLNSDCYHLPSWIRNFAAPLTTVKASYEHSRYRRYSYYQASAGTKSDLSITDGTLGLTGVLADRIERVGMSIQDRDWINIWTALQNWADVAGLPALGQDSVHGSLQQHFWRTIMADVYPTNVSNNSWDRISTPAYVSIEELFLETINHLRQGLEPPVTTPVQALFSATYGRAFFRTELGHFGLCFPDACPGDEVWVLAGGRVPFVLRALNEATVPAAQTDTGSKSFKLIGECYLHGFMDGEALSTHDYTMTPIYLK</sequence>
<dbReference type="Pfam" id="PF26639">
    <property type="entry name" value="Het-6_barrel"/>
    <property type="match status" value="1"/>
</dbReference>
<evidence type="ECO:0000259" key="1">
    <source>
        <dbReference type="Pfam" id="PF06985"/>
    </source>
</evidence>
<dbReference type="PANTHER" id="PTHR24148">
    <property type="entry name" value="ANKYRIN REPEAT DOMAIN-CONTAINING PROTEIN 39 HOMOLOG-RELATED"/>
    <property type="match status" value="1"/>
</dbReference>
<dbReference type="EMBL" id="RZGK01000023">
    <property type="protein sequence ID" value="KAF9690564.1"/>
    <property type="molecule type" value="Genomic_DNA"/>
</dbReference>
<dbReference type="Proteomes" id="UP000651452">
    <property type="component" value="Unassembled WGS sequence"/>
</dbReference>
<dbReference type="AlphaFoldDB" id="A0A8H7MCN0"/>
<comment type="caution">
    <text evidence="2">The sequence shown here is derived from an EMBL/GenBank/DDBJ whole genome shotgun (WGS) entry which is preliminary data.</text>
</comment>
<keyword evidence="3" id="KW-1185">Reference proteome</keyword>
<feature type="domain" description="Heterokaryon incompatibility" evidence="1">
    <location>
        <begin position="53"/>
        <end position="207"/>
    </location>
</feature>
<evidence type="ECO:0000313" key="3">
    <source>
        <dbReference type="Proteomes" id="UP000651452"/>
    </source>
</evidence>
<dbReference type="InterPro" id="IPR052895">
    <property type="entry name" value="HetReg/Transcr_Mod"/>
</dbReference>
<protein>
    <recommendedName>
        <fullName evidence="1">Heterokaryon incompatibility domain-containing protein</fullName>
    </recommendedName>
</protein>
<evidence type="ECO:0000313" key="2">
    <source>
        <dbReference type="EMBL" id="KAF9690564.1"/>
    </source>
</evidence>
<reference evidence="2" key="2">
    <citation type="submission" date="2020-09" db="EMBL/GenBank/DDBJ databases">
        <title>Reference genome assembly for Australian Ascochyta lentis isolate Al4.</title>
        <authorList>
            <person name="Lee R.C."/>
            <person name="Farfan-Caceres L.M."/>
            <person name="Debler J.W."/>
            <person name="Williams A.H."/>
            <person name="Henares B.M."/>
        </authorList>
    </citation>
    <scope>NUCLEOTIDE SEQUENCE</scope>
    <source>
        <strain evidence="2">Al4</strain>
    </source>
</reference>
<dbReference type="Pfam" id="PF06985">
    <property type="entry name" value="HET"/>
    <property type="match status" value="1"/>
</dbReference>
<dbReference type="PANTHER" id="PTHR24148:SF82">
    <property type="entry name" value="HETEROKARYON INCOMPATIBILITY DOMAIN-CONTAINING PROTEIN"/>
    <property type="match status" value="1"/>
</dbReference>
<proteinExistence type="predicted"/>